<comment type="caution">
    <text evidence="2">The sequence shown here is derived from an EMBL/GenBank/DDBJ whole genome shotgun (WGS) entry which is preliminary data.</text>
</comment>
<evidence type="ECO:0000313" key="2">
    <source>
        <dbReference type="EMBL" id="MBZ5711769.1"/>
    </source>
</evidence>
<dbReference type="EMBL" id="JAIRAU010000027">
    <property type="protein sequence ID" value="MBZ5711769.1"/>
    <property type="molecule type" value="Genomic_DNA"/>
</dbReference>
<accession>A0ABS7TU97</accession>
<sequence>MKARALIISAVTALLGCASVQPTKARRDVAELVERRVGLADVVPAKQDAESRARVRDRVAELVSAPLTLERALQVALLNNRELRAVFEELGVAQAELVQAGLLENPVIAGDLVNSTRGYGLGGGLSLTQSLLSAFLIPAKRRLAKARLNHAIVTVGQAALMLARDVKVAFVRAQAAEQMLELYRGRAQAAEVAHELAQRQLDAGNIYPLDHELFAAALDRARVELADAELASLVEREELTRLLGLWGEDAAWKIAGPLAEALPTEVDLGRLEQQGIADRLDLSAARVEVKSIAHALGLRRRGIVPGIEAGFVMRNEVGNDAGHEPVLGGSLALQLPIFDPGHADIARIQAYLRQAQHRLQDAAIHARSEIRVHRAELVAARRKVEHYQKTVLPRAESITDLTLLQYNAMLVGTYQLLETRSDQIEAHRQYVEALRDYWIARSELELAVGGRLAPEGS</sequence>
<dbReference type="PROSITE" id="PS51257">
    <property type="entry name" value="PROKAR_LIPOPROTEIN"/>
    <property type="match status" value="1"/>
</dbReference>
<dbReference type="SUPFAM" id="SSF56954">
    <property type="entry name" value="Outer membrane efflux proteins (OEP)"/>
    <property type="match status" value="1"/>
</dbReference>
<name>A0ABS7TU97_9BACT</name>
<dbReference type="Proteomes" id="UP001139031">
    <property type="component" value="Unassembled WGS sequence"/>
</dbReference>
<proteinExistence type="inferred from homology"/>
<evidence type="ECO:0000256" key="1">
    <source>
        <dbReference type="ARBA" id="ARBA00007613"/>
    </source>
</evidence>
<dbReference type="Pfam" id="PF02321">
    <property type="entry name" value="OEP"/>
    <property type="match status" value="2"/>
</dbReference>
<protein>
    <submittedName>
        <fullName evidence="2">TolC family protein</fullName>
    </submittedName>
</protein>
<keyword evidence="3" id="KW-1185">Reference proteome</keyword>
<evidence type="ECO:0000313" key="3">
    <source>
        <dbReference type="Proteomes" id="UP001139031"/>
    </source>
</evidence>
<organism evidence="2 3">
    <name type="scientific">Nannocystis pusilla</name>
    <dbReference type="NCBI Taxonomy" id="889268"/>
    <lineage>
        <taxon>Bacteria</taxon>
        <taxon>Pseudomonadati</taxon>
        <taxon>Myxococcota</taxon>
        <taxon>Polyangia</taxon>
        <taxon>Nannocystales</taxon>
        <taxon>Nannocystaceae</taxon>
        <taxon>Nannocystis</taxon>
    </lineage>
</organism>
<comment type="similarity">
    <text evidence="1">Belongs to the outer membrane factor (OMF) (TC 1.B.17) family.</text>
</comment>
<gene>
    <name evidence="2" type="ORF">K7C98_21210</name>
</gene>
<dbReference type="PANTHER" id="PTHR30203:SF24">
    <property type="entry name" value="BLR4935 PROTEIN"/>
    <property type="match status" value="1"/>
</dbReference>
<reference evidence="2" key="1">
    <citation type="submission" date="2021-08" db="EMBL/GenBank/DDBJ databases">
        <authorList>
            <person name="Stevens D.C."/>
        </authorList>
    </citation>
    <scope>NUCLEOTIDE SEQUENCE</scope>
    <source>
        <strain evidence="2">DSM 53165</strain>
    </source>
</reference>
<dbReference type="PANTHER" id="PTHR30203">
    <property type="entry name" value="OUTER MEMBRANE CATION EFFLUX PROTEIN"/>
    <property type="match status" value="1"/>
</dbReference>
<dbReference type="InterPro" id="IPR010131">
    <property type="entry name" value="MdtP/NodT-like"/>
</dbReference>
<dbReference type="RefSeq" id="WP_224193530.1">
    <property type="nucleotide sequence ID" value="NZ_JAIRAU010000027.1"/>
</dbReference>
<dbReference type="Gene3D" id="1.20.1600.10">
    <property type="entry name" value="Outer membrane efflux proteins (OEP)"/>
    <property type="match status" value="1"/>
</dbReference>
<dbReference type="InterPro" id="IPR003423">
    <property type="entry name" value="OMP_efflux"/>
</dbReference>